<dbReference type="AlphaFoldDB" id="A0A381RY81"/>
<dbReference type="SUPFAM" id="SSF46785">
    <property type="entry name" value="Winged helix' DNA-binding domain"/>
    <property type="match status" value="1"/>
</dbReference>
<dbReference type="InterPro" id="IPR036390">
    <property type="entry name" value="WH_DNA-bd_sf"/>
</dbReference>
<reference evidence="1" key="1">
    <citation type="submission" date="2018-05" db="EMBL/GenBank/DDBJ databases">
        <authorList>
            <person name="Lanie J.A."/>
            <person name="Ng W.-L."/>
            <person name="Kazmierczak K.M."/>
            <person name="Andrzejewski T.M."/>
            <person name="Davidsen T.M."/>
            <person name="Wayne K.J."/>
            <person name="Tettelin H."/>
            <person name="Glass J.I."/>
            <person name="Rusch D."/>
            <person name="Podicherti R."/>
            <person name="Tsui H.-C.T."/>
            <person name="Winkler M.E."/>
        </authorList>
    </citation>
    <scope>NUCLEOTIDE SEQUENCE</scope>
</reference>
<dbReference type="Pfam" id="PF13412">
    <property type="entry name" value="HTH_24"/>
    <property type="match status" value="1"/>
</dbReference>
<dbReference type="NCBIfam" id="TIGR04176">
    <property type="entry name" value="MarR_EPS"/>
    <property type="match status" value="1"/>
</dbReference>
<accession>A0A381RY81</accession>
<name>A0A381RY81_9ZZZZ</name>
<sequence>MPNQQSKYQLLKSLEQDSNLTQRQLSKELGISLGKVNYCLQSLIQIGLVKVHNFKNTKHKIQYSYLLTPKGVAEKTKLTISFLKVRTKEYEELKKEVEKLNEAREVGK</sequence>
<dbReference type="InterPro" id="IPR036388">
    <property type="entry name" value="WH-like_DNA-bd_sf"/>
</dbReference>
<protein>
    <recommendedName>
        <fullName evidence="2">HTH marR-type domain-containing protein</fullName>
    </recommendedName>
</protein>
<proteinExistence type="predicted"/>
<dbReference type="EMBL" id="UINC01002448">
    <property type="protein sequence ID" value="SUZ96790.1"/>
    <property type="molecule type" value="Genomic_DNA"/>
</dbReference>
<gene>
    <name evidence="1" type="ORF">METZ01_LOCUS49644</name>
</gene>
<evidence type="ECO:0000313" key="1">
    <source>
        <dbReference type="EMBL" id="SUZ96790.1"/>
    </source>
</evidence>
<dbReference type="InterPro" id="IPR026433">
    <property type="entry name" value="MarR_EPS"/>
</dbReference>
<organism evidence="1">
    <name type="scientific">marine metagenome</name>
    <dbReference type="NCBI Taxonomy" id="408172"/>
    <lineage>
        <taxon>unclassified sequences</taxon>
        <taxon>metagenomes</taxon>
        <taxon>ecological metagenomes</taxon>
    </lineage>
</organism>
<evidence type="ECO:0008006" key="2">
    <source>
        <dbReference type="Google" id="ProtNLM"/>
    </source>
</evidence>
<dbReference type="Gene3D" id="1.10.10.10">
    <property type="entry name" value="Winged helix-like DNA-binding domain superfamily/Winged helix DNA-binding domain"/>
    <property type="match status" value="1"/>
</dbReference>